<dbReference type="GO" id="GO:0005615">
    <property type="term" value="C:extracellular space"/>
    <property type="evidence" value="ECO:0007669"/>
    <property type="project" value="TreeGrafter"/>
</dbReference>
<dbReference type="PROSITE" id="PS00280">
    <property type="entry name" value="BPTI_KUNITZ_1"/>
    <property type="match status" value="1"/>
</dbReference>
<feature type="domain" description="BPTI/Kunitz inhibitor" evidence="5">
    <location>
        <begin position="26"/>
        <end position="77"/>
    </location>
</feature>
<keyword evidence="2" id="KW-0722">Serine protease inhibitor</keyword>
<keyword evidence="4" id="KW-0732">Signal</keyword>
<dbReference type="InterPro" id="IPR050098">
    <property type="entry name" value="TFPI/VKTCI-like"/>
</dbReference>
<accession>B3MP49</accession>
<dbReference type="PROSITE" id="PS50279">
    <property type="entry name" value="BPTI_KUNITZ_2"/>
    <property type="match status" value="1"/>
</dbReference>
<dbReference type="InterPro" id="IPR036880">
    <property type="entry name" value="Kunitz_BPTI_sf"/>
</dbReference>
<dbReference type="FunFam" id="4.10.410.10:FF:000020">
    <property type="entry name" value="Collagen, type VI, alpha 3"/>
    <property type="match status" value="1"/>
</dbReference>
<dbReference type="STRING" id="7217.B3MP49"/>
<sequence length="82" mass="9149">MKYFGVIVMVLCFLGAALAQRKNPICAQEFGVIGHCRGLLPHWSYNQESGQCLEFNYSGCGGSDNRFETQEACEQNCKPQIL</sequence>
<dbReference type="InterPro" id="IPR002223">
    <property type="entry name" value="Kunitz_BPTI"/>
</dbReference>
<evidence type="ECO:0000313" key="6">
    <source>
        <dbReference type="EMBL" id="EDV31215.1"/>
    </source>
</evidence>
<protein>
    <recommendedName>
        <fullName evidence="5">BPTI/Kunitz inhibitor domain-containing protein</fullName>
    </recommendedName>
</protein>
<evidence type="ECO:0000256" key="3">
    <source>
        <dbReference type="ARBA" id="ARBA00023157"/>
    </source>
</evidence>
<evidence type="ECO:0000256" key="1">
    <source>
        <dbReference type="ARBA" id="ARBA00022690"/>
    </source>
</evidence>
<keyword evidence="3" id="KW-1015">Disulfide bond</keyword>
<keyword evidence="7" id="KW-1185">Reference proteome</keyword>
<dbReference type="SMART" id="SM00131">
    <property type="entry name" value="KU"/>
    <property type="match status" value="1"/>
</dbReference>
<proteinExistence type="predicted"/>
<dbReference type="EMBL" id="CH902620">
    <property type="protein sequence ID" value="EDV31215.1"/>
    <property type="molecule type" value="Genomic_DNA"/>
</dbReference>
<dbReference type="PhylomeDB" id="B3MP49"/>
<organism evidence="6 7">
    <name type="scientific">Drosophila ananassae</name>
    <name type="common">Fruit fly</name>
    <dbReference type="NCBI Taxonomy" id="7217"/>
    <lineage>
        <taxon>Eukaryota</taxon>
        <taxon>Metazoa</taxon>
        <taxon>Ecdysozoa</taxon>
        <taxon>Arthropoda</taxon>
        <taxon>Hexapoda</taxon>
        <taxon>Insecta</taxon>
        <taxon>Pterygota</taxon>
        <taxon>Neoptera</taxon>
        <taxon>Endopterygota</taxon>
        <taxon>Diptera</taxon>
        <taxon>Brachycera</taxon>
        <taxon>Muscomorpha</taxon>
        <taxon>Ephydroidea</taxon>
        <taxon>Drosophilidae</taxon>
        <taxon>Drosophila</taxon>
        <taxon>Sophophora</taxon>
    </lineage>
</organism>
<evidence type="ECO:0000259" key="5">
    <source>
        <dbReference type="PROSITE" id="PS50279"/>
    </source>
</evidence>
<dbReference type="eggNOG" id="KOG4295">
    <property type="taxonomic scope" value="Eukaryota"/>
</dbReference>
<dbReference type="KEGG" id="dan:6497479"/>
<dbReference type="AlphaFoldDB" id="B3MP49"/>
<dbReference type="OMA" id="ENCNNFE"/>
<dbReference type="GO" id="GO:0004867">
    <property type="term" value="F:serine-type endopeptidase inhibitor activity"/>
    <property type="evidence" value="ECO:0007669"/>
    <property type="project" value="UniProtKB-KW"/>
</dbReference>
<dbReference type="PANTHER" id="PTHR10083">
    <property type="entry name" value="KUNITZ-TYPE PROTEASE INHIBITOR-RELATED"/>
    <property type="match status" value="1"/>
</dbReference>
<keyword evidence="1" id="KW-0646">Protease inhibitor</keyword>
<dbReference type="HOGENOM" id="CLU_164133_0_2_1"/>
<dbReference type="Gene3D" id="4.10.410.10">
    <property type="entry name" value="Pancreatic trypsin inhibitor Kunitz domain"/>
    <property type="match status" value="1"/>
</dbReference>
<dbReference type="Proteomes" id="UP000007801">
    <property type="component" value="Unassembled WGS sequence"/>
</dbReference>
<reference evidence="6 7" key="1">
    <citation type="journal article" date="2007" name="Nature">
        <title>Evolution of genes and genomes on the Drosophila phylogeny.</title>
        <authorList>
            <consortium name="Drosophila 12 Genomes Consortium"/>
            <person name="Clark A.G."/>
            <person name="Eisen M.B."/>
            <person name="Smith D.R."/>
            <person name="Bergman C.M."/>
            <person name="Oliver B."/>
            <person name="Markow T.A."/>
            <person name="Kaufman T.C."/>
            <person name="Kellis M."/>
            <person name="Gelbart W."/>
            <person name="Iyer V.N."/>
            <person name="Pollard D.A."/>
            <person name="Sackton T.B."/>
            <person name="Larracuente A.M."/>
            <person name="Singh N.D."/>
            <person name="Abad J.P."/>
            <person name="Abt D.N."/>
            <person name="Adryan B."/>
            <person name="Aguade M."/>
            <person name="Akashi H."/>
            <person name="Anderson W.W."/>
            <person name="Aquadro C.F."/>
            <person name="Ardell D.H."/>
            <person name="Arguello R."/>
            <person name="Artieri C.G."/>
            <person name="Barbash D.A."/>
            <person name="Barker D."/>
            <person name="Barsanti P."/>
            <person name="Batterham P."/>
            <person name="Batzoglou S."/>
            <person name="Begun D."/>
            <person name="Bhutkar A."/>
            <person name="Blanco E."/>
            <person name="Bosak S.A."/>
            <person name="Bradley R.K."/>
            <person name="Brand A.D."/>
            <person name="Brent M.R."/>
            <person name="Brooks A.N."/>
            <person name="Brown R.H."/>
            <person name="Butlin R.K."/>
            <person name="Caggese C."/>
            <person name="Calvi B.R."/>
            <person name="Bernardo de Carvalho A."/>
            <person name="Caspi A."/>
            <person name="Castrezana S."/>
            <person name="Celniker S.E."/>
            <person name="Chang J.L."/>
            <person name="Chapple C."/>
            <person name="Chatterji S."/>
            <person name="Chinwalla A."/>
            <person name="Civetta A."/>
            <person name="Clifton S.W."/>
            <person name="Comeron J.M."/>
            <person name="Costello J.C."/>
            <person name="Coyne J.A."/>
            <person name="Daub J."/>
            <person name="David R.G."/>
            <person name="Delcher A.L."/>
            <person name="Delehaunty K."/>
            <person name="Do C.B."/>
            <person name="Ebling H."/>
            <person name="Edwards K."/>
            <person name="Eickbush T."/>
            <person name="Evans J.D."/>
            <person name="Filipski A."/>
            <person name="Findeiss S."/>
            <person name="Freyhult E."/>
            <person name="Fulton L."/>
            <person name="Fulton R."/>
            <person name="Garcia A.C."/>
            <person name="Gardiner A."/>
            <person name="Garfield D.A."/>
            <person name="Garvin B.E."/>
            <person name="Gibson G."/>
            <person name="Gilbert D."/>
            <person name="Gnerre S."/>
            <person name="Godfrey J."/>
            <person name="Good R."/>
            <person name="Gotea V."/>
            <person name="Gravely B."/>
            <person name="Greenberg A.J."/>
            <person name="Griffiths-Jones S."/>
            <person name="Gross S."/>
            <person name="Guigo R."/>
            <person name="Gustafson E.A."/>
            <person name="Haerty W."/>
            <person name="Hahn M.W."/>
            <person name="Halligan D.L."/>
            <person name="Halpern A.L."/>
            <person name="Halter G.M."/>
            <person name="Han M.V."/>
            <person name="Heger A."/>
            <person name="Hillier L."/>
            <person name="Hinrichs A.S."/>
            <person name="Holmes I."/>
            <person name="Hoskins R.A."/>
            <person name="Hubisz M.J."/>
            <person name="Hultmark D."/>
            <person name="Huntley M.A."/>
            <person name="Jaffe D.B."/>
            <person name="Jagadeeshan S."/>
            <person name="Jeck W.R."/>
            <person name="Johnson J."/>
            <person name="Jones C.D."/>
            <person name="Jordan W.C."/>
            <person name="Karpen G.H."/>
            <person name="Kataoka E."/>
            <person name="Keightley P.D."/>
            <person name="Kheradpour P."/>
            <person name="Kirkness E.F."/>
            <person name="Koerich L.B."/>
            <person name="Kristiansen K."/>
            <person name="Kudrna D."/>
            <person name="Kulathinal R.J."/>
            <person name="Kumar S."/>
            <person name="Kwok R."/>
            <person name="Lander E."/>
            <person name="Langley C.H."/>
            <person name="Lapoint R."/>
            <person name="Lazzaro B.P."/>
            <person name="Lee S.J."/>
            <person name="Levesque L."/>
            <person name="Li R."/>
            <person name="Lin C.F."/>
            <person name="Lin M.F."/>
            <person name="Lindblad-Toh K."/>
            <person name="Llopart A."/>
            <person name="Long M."/>
            <person name="Low L."/>
            <person name="Lozovsky E."/>
            <person name="Lu J."/>
            <person name="Luo M."/>
            <person name="Machado C.A."/>
            <person name="Makalowski W."/>
            <person name="Marzo M."/>
            <person name="Matsuda M."/>
            <person name="Matzkin L."/>
            <person name="McAllister B."/>
            <person name="McBride C.S."/>
            <person name="McKernan B."/>
            <person name="McKernan K."/>
            <person name="Mendez-Lago M."/>
            <person name="Minx P."/>
            <person name="Mollenhauer M.U."/>
            <person name="Montooth K."/>
            <person name="Mount S.M."/>
            <person name="Mu X."/>
            <person name="Myers E."/>
            <person name="Negre B."/>
            <person name="Newfeld S."/>
            <person name="Nielsen R."/>
            <person name="Noor M.A."/>
            <person name="O'Grady P."/>
            <person name="Pachter L."/>
            <person name="Papaceit M."/>
            <person name="Parisi M.J."/>
            <person name="Parisi M."/>
            <person name="Parts L."/>
            <person name="Pedersen J.S."/>
            <person name="Pesole G."/>
            <person name="Phillippy A.M."/>
            <person name="Ponting C.P."/>
            <person name="Pop M."/>
            <person name="Porcelli D."/>
            <person name="Powell J.R."/>
            <person name="Prohaska S."/>
            <person name="Pruitt K."/>
            <person name="Puig M."/>
            <person name="Quesneville H."/>
            <person name="Ram K.R."/>
            <person name="Rand D."/>
            <person name="Rasmussen M.D."/>
            <person name="Reed L.K."/>
            <person name="Reenan R."/>
            <person name="Reily A."/>
            <person name="Remington K.A."/>
            <person name="Rieger T.T."/>
            <person name="Ritchie M.G."/>
            <person name="Robin C."/>
            <person name="Rogers Y.H."/>
            <person name="Rohde C."/>
            <person name="Rozas J."/>
            <person name="Rubenfield M.J."/>
            <person name="Ruiz A."/>
            <person name="Russo S."/>
            <person name="Salzberg S.L."/>
            <person name="Sanchez-Gracia A."/>
            <person name="Saranga D.J."/>
            <person name="Sato H."/>
            <person name="Schaeffer S.W."/>
            <person name="Schatz M.C."/>
            <person name="Schlenke T."/>
            <person name="Schwartz R."/>
            <person name="Segarra C."/>
            <person name="Singh R.S."/>
            <person name="Sirot L."/>
            <person name="Sirota M."/>
            <person name="Sisneros N.B."/>
            <person name="Smith C.D."/>
            <person name="Smith T.F."/>
            <person name="Spieth J."/>
            <person name="Stage D.E."/>
            <person name="Stark A."/>
            <person name="Stephan W."/>
            <person name="Strausberg R.L."/>
            <person name="Strempel S."/>
            <person name="Sturgill D."/>
            <person name="Sutton G."/>
            <person name="Sutton G.G."/>
            <person name="Tao W."/>
            <person name="Teichmann S."/>
            <person name="Tobari Y.N."/>
            <person name="Tomimura Y."/>
            <person name="Tsolas J.M."/>
            <person name="Valente V.L."/>
            <person name="Venter E."/>
            <person name="Venter J.C."/>
            <person name="Vicario S."/>
            <person name="Vieira F.G."/>
            <person name="Vilella A.J."/>
            <person name="Villasante A."/>
            <person name="Walenz B."/>
            <person name="Wang J."/>
            <person name="Wasserman M."/>
            <person name="Watts T."/>
            <person name="Wilson D."/>
            <person name="Wilson R.K."/>
            <person name="Wing R.A."/>
            <person name="Wolfner M.F."/>
            <person name="Wong A."/>
            <person name="Wong G.K."/>
            <person name="Wu C.I."/>
            <person name="Wu G."/>
            <person name="Yamamoto D."/>
            <person name="Yang H.P."/>
            <person name="Yang S.P."/>
            <person name="Yorke J.A."/>
            <person name="Yoshida K."/>
            <person name="Zdobnov E."/>
            <person name="Zhang P."/>
            <person name="Zhang Y."/>
            <person name="Zimin A.V."/>
            <person name="Baldwin J."/>
            <person name="Abdouelleil A."/>
            <person name="Abdulkadir J."/>
            <person name="Abebe A."/>
            <person name="Abera B."/>
            <person name="Abreu J."/>
            <person name="Acer S.C."/>
            <person name="Aftuck L."/>
            <person name="Alexander A."/>
            <person name="An P."/>
            <person name="Anderson E."/>
            <person name="Anderson S."/>
            <person name="Arachi H."/>
            <person name="Azer M."/>
            <person name="Bachantsang P."/>
            <person name="Barry A."/>
            <person name="Bayul T."/>
            <person name="Berlin A."/>
            <person name="Bessette D."/>
            <person name="Bloom T."/>
            <person name="Blye J."/>
            <person name="Boguslavskiy L."/>
            <person name="Bonnet C."/>
            <person name="Boukhgalter B."/>
            <person name="Bourzgui I."/>
            <person name="Brown A."/>
            <person name="Cahill P."/>
            <person name="Channer S."/>
            <person name="Cheshatsang Y."/>
            <person name="Chuda L."/>
            <person name="Citroen M."/>
            <person name="Collymore A."/>
            <person name="Cooke P."/>
            <person name="Costello M."/>
            <person name="D'Aco K."/>
            <person name="Daza R."/>
            <person name="De Haan G."/>
            <person name="DeGray S."/>
            <person name="DeMaso C."/>
            <person name="Dhargay N."/>
            <person name="Dooley K."/>
            <person name="Dooley E."/>
            <person name="Doricent M."/>
            <person name="Dorje P."/>
            <person name="Dorjee K."/>
            <person name="Dupes A."/>
            <person name="Elong R."/>
            <person name="Falk J."/>
            <person name="Farina A."/>
            <person name="Faro S."/>
            <person name="Ferguson D."/>
            <person name="Fisher S."/>
            <person name="Foley C.D."/>
            <person name="Franke A."/>
            <person name="Friedrich D."/>
            <person name="Gadbois L."/>
            <person name="Gearin G."/>
            <person name="Gearin C.R."/>
            <person name="Giannoukos G."/>
            <person name="Goode T."/>
            <person name="Graham J."/>
            <person name="Grandbois E."/>
            <person name="Grewal S."/>
            <person name="Gyaltsen K."/>
            <person name="Hafez N."/>
            <person name="Hagos B."/>
            <person name="Hall J."/>
            <person name="Henson C."/>
            <person name="Hollinger A."/>
            <person name="Honan T."/>
            <person name="Huard M.D."/>
            <person name="Hughes L."/>
            <person name="Hurhula B."/>
            <person name="Husby M.E."/>
            <person name="Kamat A."/>
            <person name="Kanga B."/>
            <person name="Kashin S."/>
            <person name="Khazanovich D."/>
            <person name="Kisner P."/>
            <person name="Lance K."/>
            <person name="Lara M."/>
            <person name="Lee W."/>
            <person name="Lennon N."/>
            <person name="Letendre F."/>
            <person name="LeVine R."/>
            <person name="Lipovsky A."/>
            <person name="Liu X."/>
            <person name="Liu J."/>
            <person name="Liu S."/>
            <person name="Lokyitsang T."/>
            <person name="Lokyitsang Y."/>
            <person name="Lubonja R."/>
            <person name="Lui A."/>
            <person name="MacDonald P."/>
            <person name="Magnisalis V."/>
            <person name="Maru K."/>
            <person name="Matthews C."/>
            <person name="McCusker W."/>
            <person name="McDonough S."/>
            <person name="Mehta T."/>
            <person name="Meldrim J."/>
            <person name="Meneus L."/>
            <person name="Mihai O."/>
            <person name="Mihalev A."/>
            <person name="Mihova T."/>
            <person name="Mittelman R."/>
            <person name="Mlenga V."/>
            <person name="Montmayeur A."/>
            <person name="Mulrain L."/>
            <person name="Navidi A."/>
            <person name="Naylor J."/>
            <person name="Negash T."/>
            <person name="Nguyen T."/>
            <person name="Nguyen N."/>
            <person name="Nicol R."/>
            <person name="Norbu C."/>
            <person name="Norbu N."/>
            <person name="Novod N."/>
            <person name="O'Neill B."/>
            <person name="Osman S."/>
            <person name="Markiewicz E."/>
            <person name="Oyono O.L."/>
            <person name="Patti C."/>
            <person name="Phunkhang P."/>
            <person name="Pierre F."/>
            <person name="Priest M."/>
            <person name="Raghuraman S."/>
            <person name="Rege F."/>
            <person name="Reyes R."/>
            <person name="Rise C."/>
            <person name="Rogov P."/>
            <person name="Ross K."/>
            <person name="Ryan E."/>
            <person name="Settipalli S."/>
            <person name="Shea T."/>
            <person name="Sherpa N."/>
            <person name="Shi L."/>
            <person name="Shih D."/>
            <person name="Sparrow T."/>
            <person name="Spaulding J."/>
            <person name="Stalker J."/>
            <person name="Stange-Thomann N."/>
            <person name="Stavropoulos S."/>
            <person name="Stone C."/>
            <person name="Strader C."/>
            <person name="Tesfaye S."/>
            <person name="Thomson T."/>
            <person name="Thoulutsang Y."/>
            <person name="Thoulutsang D."/>
            <person name="Topham K."/>
            <person name="Topping I."/>
            <person name="Tsamla T."/>
            <person name="Vassiliev H."/>
            <person name="Vo A."/>
            <person name="Wangchuk T."/>
            <person name="Wangdi T."/>
            <person name="Weiand M."/>
            <person name="Wilkinson J."/>
            <person name="Wilson A."/>
            <person name="Yadav S."/>
            <person name="Young G."/>
            <person name="Yu Q."/>
            <person name="Zembek L."/>
            <person name="Zhong D."/>
            <person name="Zimmer A."/>
            <person name="Zwirko Z."/>
            <person name="Jaffe D.B."/>
            <person name="Alvarez P."/>
            <person name="Brockman W."/>
            <person name="Butler J."/>
            <person name="Chin C."/>
            <person name="Gnerre S."/>
            <person name="Grabherr M."/>
            <person name="Kleber M."/>
            <person name="Mauceli E."/>
            <person name="MacCallum I."/>
        </authorList>
    </citation>
    <scope>NUCLEOTIDE SEQUENCE [LARGE SCALE GENOMIC DNA]</scope>
    <source>
        <strain evidence="7">Tucson 14024-0371.13</strain>
    </source>
</reference>
<dbReference type="Pfam" id="PF00014">
    <property type="entry name" value="Kunitz_BPTI"/>
    <property type="match status" value="1"/>
</dbReference>
<dbReference type="SUPFAM" id="SSF57362">
    <property type="entry name" value="BPTI-like"/>
    <property type="match status" value="1"/>
</dbReference>
<name>B3MP49_DROAN</name>
<dbReference type="PANTHER" id="PTHR10083:SF374">
    <property type="entry name" value="BPTI_KUNITZ INHIBITOR DOMAIN-CONTAINING PROTEIN"/>
    <property type="match status" value="1"/>
</dbReference>
<evidence type="ECO:0000313" key="7">
    <source>
        <dbReference type="Proteomes" id="UP000007801"/>
    </source>
</evidence>
<dbReference type="PRINTS" id="PR00759">
    <property type="entry name" value="BASICPTASE"/>
</dbReference>
<feature type="signal peptide" evidence="4">
    <location>
        <begin position="1"/>
        <end position="19"/>
    </location>
</feature>
<dbReference type="GeneID" id="6497479"/>
<evidence type="ECO:0000256" key="4">
    <source>
        <dbReference type="SAM" id="SignalP"/>
    </source>
</evidence>
<dbReference type="OrthoDB" id="4473401at2759"/>
<gene>
    <name evidence="6" type="primary">Dana\GF14657</name>
    <name evidence="6" type="synonym">dana_GLEANR_15420</name>
    <name evidence="6" type="ORF">GF14657</name>
</gene>
<evidence type="ECO:0000256" key="2">
    <source>
        <dbReference type="ARBA" id="ARBA00022900"/>
    </source>
</evidence>
<dbReference type="InterPro" id="IPR020901">
    <property type="entry name" value="Prtase_inh_Kunz-CS"/>
</dbReference>
<feature type="chain" id="PRO_5002791019" description="BPTI/Kunitz inhibitor domain-containing protein" evidence="4">
    <location>
        <begin position="20"/>
        <end position="82"/>
    </location>
</feature>
<dbReference type="InParanoid" id="B3MP49"/>
<dbReference type="CDD" id="cd00109">
    <property type="entry name" value="Kunitz-type"/>
    <property type="match status" value="1"/>
</dbReference>